<feature type="domain" description="Response regulatory" evidence="11">
    <location>
        <begin position="7"/>
        <end position="123"/>
    </location>
</feature>
<evidence type="ECO:0000256" key="3">
    <source>
        <dbReference type="ARBA" id="ARBA00022553"/>
    </source>
</evidence>
<dbReference type="PROSITE" id="PS50109">
    <property type="entry name" value="HIS_KIN"/>
    <property type="match status" value="1"/>
</dbReference>
<dbReference type="GO" id="GO:0005524">
    <property type="term" value="F:ATP binding"/>
    <property type="evidence" value="ECO:0007669"/>
    <property type="project" value="UniProtKB-KW"/>
</dbReference>
<name>A0A081C5U6_VECG1</name>
<dbReference type="FunFam" id="3.30.565.10:FF:000037">
    <property type="entry name" value="Hybrid sensor histidine kinase/response regulator"/>
    <property type="match status" value="1"/>
</dbReference>
<dbReference type="Pfam" id="PF02518">
    <property type="entry name" value="HATPase_c"/>
    <property type="match status" value="1"/>
</dbReference>
<dbReference type="Proteomes" id="UP000030661">
    <property type="component" value="Unassembled WGS sequence"/>
</dbReference>
<comment type="catalytic activity">
    <reaction evidence="1">
        <text>ATP + protein L-histidine = ADP + protein N-phospho-L-histidine.</text>
        <dbReference type="EC" id="2.7.13.3"/>
    </reaction>
</comment>
<dbReference type="InterPro" id="IPR036890">
    <property type="entry name" value="HATPase_C_sf"/>
</dbReference>
<dbReference type="Pfam" id="PF00512">
    <property type="entry name" value="HisKA"/>
    <property type="match status" value="1"/>
</dbReference>
<dbReference type="HOGENOM" id="CLU_000445_114_72_0"/>
<keyword evidence="8" id="KW-0902">Two-component regulatory system</keyword>
<dbReference type="SMART" id="SM00387">
    <property type="entry name" value="HATPase_c"/>
    <property type="match status" value="1"/>
</dbReference>
<evidence type="ECO:0000256" key="7">
    <source>
        <dbReference type="ARBA" id="ARBA00022840"/>
    </source>
</evidence>
<evidence type="ECO:0000256" key="1">
    <source>
        <dbReference type="ARBA" id="ARBA00000085"/>
    </source>
</evidence>
<reference evidence="12" key="1">
    <citation type="journal article" date="2015" name="PeerJ">
        <title>First genomic representation of candidate bacterial phylum KSB3 points to enhanced environmental sensing as a trigger of wastewater bulking.</title>
        <authorList>
            <person name="Sekiguchi Y."/>
            <person name="Ohashi A."/>
            <person name="Parks D.H."/>
            <person name="Yamauchi T."/>
            <person name="Tyson G.W."/>
            <person name="Hugenholtz P."/>
        </authorList>
    </citation>
    <scope>NUCLEOTIDE SEQUENCE [LARGE SCALE GENOMIC DNA]</scope>
</reference>
<dbReference type="SMART" id="SM00448">
    <property type="entry name" value="REC"/>
    <property type="match status" value="1"/>
</dbReference>
<dbReference type="EC" id="2.7.13.3" evidence="2"/>
<dbReference type="InterPro" id="IPR001789">
    <property type="entry name" value="Sig_transdc_resp-reg_receiver"/>
</dbReference>
<keyword evidence="5" id="KW-0547">Nucleotide-binding</keyword>
<dbReference type="PANTHER" id="PTHR43547:SF2">
    <property type="entry name" value="HYBRID SIGNAL TRANSDUCTION HISTIDINE KINASE C"/>
    <property type="match status" value="1"/>
</dbReference>
<feature type="domain" description="Histidine kinase" evidence="10">
    <location>
        <begin position="159"/>
        <end position="380"/>
    </location>
</feature>
<accession>A0A081C5U6</accession>
<evidence type="ECO:0000259" key="10">
    <source>
        <dbReference type="PROSITE" id="PS50109"/>
    </source>
</evidence>
<evidence type="ECO:0000313" key="13">
    <source>
        <dbReference type="Proteomes" id="UP000030661"/>
    </source>
</evidence>
<dbReference type="PROSITE" id="PS50110">
    <property type="entry name" value="RESPONSE_REGULATORY"/>
    <property type="match status" value="1"/>
</dbReference>
<dbReference type="AlphaFoldDB" id="A0A081C5U6"/>
<evidence type="ECO:0000256" key="4">
    <source>
        <dbReference type="ARBA" id="ARBA00022679"/>
    </source>
</evidence>
<organism evidence="12">
    <name type="scientific">Vecturithrix granuli</name>
    <dbReference type="NCBI Taxonomy" id="1499967"/>
    <lineage>
        <taxon>Bacteria</taxon>
        <taxon>Candidatus Moduliflexota</taxon>
        <taxon>Candidatus Vecturitrichia</taxon>
        <taxon>Candidatus Vecturitrichales</taxon>
        <taxon>Candidatus Vecturitrichaceae</taxon>
        <taxon>Candidatus Vecturithrix</taxon>
    </lineage>
</organism>
<protein>
    <recommendedName>
        <fullName evidence="2">histidine kinase</fullName>
        <ecNumber evidence="2">2.7.13.3</ecNumber>
    </recommendedName>
</protein>
<evidence type="ECO:0000256" key="5">
    <source>
        <dbReference type="ARBA" id="ARBA00022741"/>
    </source>
</evidence>
<evidence type="ECO:0000256" key="2">
    <source>
        <dbReference type="ARBA" id="ARBA00012438"/>
    </source>
</evidence>
<evidence type="ECO:0000256" key="8">
    <source>
        <dbReference type="ARBA" id="ARBA00023012"/>
    </source>
</evidence>
<sequence length="383" mass="42827">MNHDVSSILVVEDNPATLSLLFNLLDEAGFEVLVSQDGENAITVATTAQPDMILLDVLMSGMDGFETCQRLKACPETKDIPVIFMTALTKTVDKVKGFELGAVDYITKPIEPEEVLMRIKTHLMLQQLQCDLQIKNRELHAALEREQELNKLKSRFISMASHEFRTPLATIRLSGNLLGRYYAKCPQAPDIERKIREELDVIDHSVTQMTVTLDEVLTLSTSEAGKMTFSPVSFDLREFCQTIMTRFTLIAAKTHRLIFQSANKHLQIVADPKLLDQILSNLLSNAMKYSPQGSTILCQLTEHERQAIVSVKDEGMGISAEDQQHLFEPFRRGTNVKHIQGTGLGLSIVKQFVELHGGTITVESQIEVGTTFFITLPLRKEGA</sequence>
<dbReference type="SUPFAM" id="SSF55874">
    <property type="entry name" value="ATPase domain of HSP90 chaperone/DNA topoisomerase II/histidine kinase"/>
    <property type="match status" value="1"/>
</dbReference>
<keyword evidence="6 12" id="KW-0418">Kinase</keyword>
<proteinExistence type="predicted"/>
<gene>
    <name evidence="12" type="ORF">U27_06937</name>
</gene>
<dbReference type="Pfam" id="PF00072">
    <property type="entry name" value="Response_reg"/>
    <property type="match status" value="1"/>
</dbReference>
<dbReference type="STRING" id="1499967.U27_06937"/>
<dbReference type="InterPro" id="IPR004358">
    <property type="entry name" value="Sig_transdc_His_kin-like_C"/>
</dbReference>
<keyword evidence="7" id="KW-0067">ATP-binding</keyword>
<dbReference type="EMBL" id="DF820471">
    <property type="protein sequence ID" value="GAK59951.1"/>
    <property type="molecule type" value="Genomic_DNA"/>
</dbReference>
<dbReference type="PANTHER" id="PTHR43547">
    <property type="entry name" value="TWO-COMPONENT HISTIDINE KINASE"/>
    <property type="match status" value="1"/>
</dbReference>
<dbReference type="eggNOG" id="COG2205">
    <property type="taxonomic scope" value="Bacteria"/>
</dbReference>
<keyword evidence="4" id="KW-0808">Transferase</keyword>
<dbReference type="GO" id="GO:0000155">
    <property type="term" value="F:phosphorelay sensor kinase activity"/>
    <property type="evidence" value="ECO:0007669"/>
    <property type="project" value="InterPro"/>
</dbReference>
<dbReference type="CDD" id="cd19920">
    <property type="entry name" value="REC_PA4781-like"/>
    <property type="match status" value="1"/>
</dbReference>
<dbReference type="InterPro" id="IPR005467">
    <property type="entry name" value="His_kinase_dom"/>
</dbReference>
<dbReference type="InterPro" id="IPR003661">
    <property type="entry name" value="HisK_dim/P_dom"/>
</dbReference>
<evidence type="ECO:0000256" key="6">
    <source>
        <dbReference type="ARBA" id="ARBA00022777"/>
    </source>
</evidence>
<dbReference type="InterPro" id="IPR003594">
    <property type="entry name" value="HATPase_dom"/>
</dbReference>
<evidence type="ECO:0000256" key="9">
    <source>
        <dbReference type="PROSITE-ProRule" id="PRU00169"/>
    </source>
</evidence>
<dbReference type="Gene3D" id="3.30.565.10">
    <property type="entry name" value="Histidine kinase-like ATPase, C-terminal domain"/>
    <property type="match status" value="1"/>
</dbReference>
<feature type="modified residue" description="4-aspartylphosphate" evidence="9">
    <location>
        <position position="56"/>
    </location>
</feature>
<dbReference type="Gene3D" id="3.40.50.2300">
    <property type="match status" value="1"/>
</dbReference>
<evidence type="ECO:0000259" key="11">
    <source>
        <dbReference type="PROSITE" id="PS50110"/>
    </source>
</evidence>
<keyword evidence="13" id="KW-1185">Reference proteome</keyword>
<evidence type="ECO:0000313" key="12">
    <source>
        <dbReference type="EMBL" id="GAK59951.1"/>
    </source>
</evidence>
<dbReference type="SMART" id="SM00388">
    <property type="entry name" value="HisKA"/>
    <property type="match status" value="1"/>
</dbReference>
<dbReference type="CDD" id="cd00082">
    <property type="entry name" value="HisKA"/>
    <property type="match status" value="1"/>
</dbReference>
<dbReference type="SUPFAM" id="SSF52172">
    <property type="entry name" value="CheY-like"/>
    <property type="match status" value="1"/>
</dbReference>
<dbReference type="Gene3D" id="1.10.287.130">
    <property type="match status" value="1"/>
</dbReference>
<dbReference type="PRINTS" id="PR00344">
    <property type="entry name" value="BCTRLSENSOR"/>
</dbReference>
<dbReference type="CDD" id="cd00075">
    <property type="entry name" value="HATPase"/>
    <property type="match status" value="1"/>
</dbReference>
<dbReference type="InterPro" id="IPR011006">
    <property type="entry name" value="CheY-like_superfamily"/>
</dbReference>
<keyword evidence="3 9" id="KW-0597">Phosphoprotein</keyword>